<sequence>MKQYAYGFASAILVVFIAFTAMGLTPNPNLITAGKYQIDTLLLTQEDYLGNKSYEVLYTIFDTTTGDIKQTRRVQHSNYIAKNILKQKSAFDYK</sequence>
<protein>
    <submittedName>
        <fullName evidence="1">Uncharacterized protein</fullName>
    </submittedName>
</protein>
<reference evidence="1" key="1">
    <citation type="submission" date="2018-05" db="EMBL/GenBank/DDBJ databases">
        <authorList>
            <person name="Lanie J.A."/>
            <person name="Ng W.-L."/>
            <person name="Kazmierczak K.M."/>
            <person name="Andrzejewski T.M."/>
            <person name="Davidsen T.M."/>
            <person name="Wayne K.J."/>
            <person name="Tettelin H."/>
            <person name="Glass J.I."/>
            <person name="Rusch D."/>
            <person name="Podicherti R."/>
            <person name="Tsui H.-C.T."/>
            <person name="Winkler M.E."/>
        </authorList>
    </citation>
    <scope>NUCLEOTIDE SEQUENCE</scope>
</reference>
<evidence type="ECO:0000313" key="1">
    <source>
        <dbReference type="EMBL" id="SVA47968.1"/>
    </source>
</evidence>
<accession>A0A381W7J8</accession>
<gene>
    <name evidence="1" type="ORF">METZ01_LOCUS100822</name>
</gene>
<dbReference type="EMBL" id="UINC01010813">
    <property type="protein sequence ID" value="SVA47968.1"/>
    <property type="molecule type" value="Genomic_DNA"/>
</dbReference>
<organism evidence="1">
    <name type="scientific">marine metagenome</name>
    <dbReference type="NCBI Taxonomy" id="408172"/>
    <lineage>
        <taxon>unclassified sequences</taxon>
        <taxon>metagenomes</taxon>
        <taxon>ecological metagenomes</taxon>
    </lineage>
</organism>
<name>A0A381W7J8_9ZZZZ</name>
<proteinExistence type="predicted"/>
<dbReference type="AlphaFoldDB" id="A0A381W7J8"/>